<dbReference type="InterPro" id="IPR030678">
    <property type="entry name" value="Peptide/Ni-bd"/>
</dbReference>
<keyword evidence="4 5" id="KW-0732">Signal</keyword>
<evidence type="ECO:0000256" key="2">
    <source>
        <dbReference type="ARBA" id="ARBA00005695"/>
    </source>
</evidence>
<dbReference type="Gene3D" id="3.10.105.10">
    <property type="entry name" value="Dipeptide-binding Protein, Domain 3"/>
    <property type="match status" value="1"/>
</dbReference>
<dbReference type="InterPro" id="IPR000914">
    <property type="entry name" value="SBP_5_dom"/>
</dbReference>
<gene>
    <name evidence="7" type="ORF">OB236_08635</name>
</gene>
<evidence type="ECO:0000313" key="7">
    <source>
        <dbReference type="EMBL" id="MCU6792191.1"/>
    </source>
</evidence>
<comment type="subcellular location">
    <subcellularLocation>
        <location evidence="1">Cell envelope</location>
    </subcellularLocation>
</comment>
<name>A0ABT2UDW9_9BACL</name>
<comment type="caution">
    <text evidence="7">The sequence shown here is derived from an EMBL/GenBank/DDBJ whole genome shotgun (WGS) entry which is preliminary data.</text>
</comment>
<protein>
    <submittedName>
        <fullName evidence="7">ABC transporter substrate-binding protein</fullName>
    </submittedName>
</protein>
<feature type="chain" id="PRO_5045681509" evidence="5">
    <location>
        <begin position="24"/>
        <end position="520"/>
    </location>
</feature>
<dbReference type="Gene3D" id="3.40.190.10">
    <property type="entry name" value="Periplasmic binding protein-like II"/>
    <property type="match status" value="1"/>
</dbReference>
<evidence type="ECO:0000313" key="8">
    <source>
        <dbReference type="Proteomes" id="UP001652445"/>
    </source>
</evidence>
<dbReference type="Proteomes" id="UP001652445">
    <property type="component" value="Unassembled WGS sequence"/>
</dbReference>
<accession>A0ABT2UDW9</accession>
<feature type="signal peptide" evidence="5">
    <location>
        <begin position="1"/>
        <end position="23"/>
    </location>
</feature>
<evidence type="ECO:0000256" key="1">
    <source>
        <dbReference type="ARBA" id="ARBA00004196"/>
    </source>
</evidence>
<evidence type="ECO:0000256" key="5">
    <source>
        <dbReference type="SAM" id="SignalP"/>
    </source>
</evidence>
<dbReference type="Pfam" id="PF00496">
    <property type="entry name" value="SBP_bac_5"/>
    <property type="match status" value="1"/>
</dbReference>
<dbReference type="PANTHER" id="PTHR30290">
    <property type="entry name" value="PERIPLASMIC BINDING COMPONENT OF ABC TRANSPORTER"/>
    <property type="match status" value="1"/>
</dbReference>
<evidence type="ECO:0000259" key="6">
    <source>
        <dbReference type="Pfam" id="PF00496"/>
    </source>
</evidence>
<dbReference type="InterPro" id="IPR039424">
    <property type="entry name" value="SBP_5"/>
</dbReference>
<evidence type="ECO:0000256" key="3">
    <source>
        <dbReference type="ARBA" id="ARBA00022448"/>
    </source>
</evidence>
<evidence type="ECO:0000256" key="4">
    <source>
        <dbReference type="ARBA" id="ARBA00022729"/>
    </source>
</evidence>
<sequence>MKKWLVGLAGLLLVANVGCSTNANQNNASASGAAAKEQSLTVAWQAVASTLDPVNATSDVLAVNAYDRLLTYAVKPGDGDAAKTFDLKPMLAKKWSISDDGLTYTFELQDNAKFQSGNPVTAESVIFSLERMRDSATGGFTYSLAQIKELAAKNEKTVVVQLKKPNPMFLQMLAMYWFSILDDKLVKEKGDKYVNDHAVGSGPYRIEKWDPSNEVIFTANKDYWQGAPKVDKVTLKYVQEASNRVMLLQKGDVDVSVELPPKDMPNLKKEQGLSVHSNSSNRILFLALNVNKKPFDNLKVRQALSYAVPSSQLIHDVMYDEARPMKSALPSNTPGHTEAGYIYDYDLGKAKQLLTEAGYPDGFSFDLTVGSGYPDWNDDAVILQAEYAKIGVKMNIQNVARPQFLEMQKERSMSAYLSKWTSMVYDPSWHLGLLMGSKGTGNFNNYNNPKVDALLGQANDERDQAKRTALYQEAQKIITTDAPWLYMYQYNRIVGVSNKVQGYMFYPDEFIRFFDLSKAQ</sequence>
<feature type="domain" description="Solute-binding protein family 5" evidence="6">
    <location>
        <begin position="87"/>
        <end position="441"/>
    </location>
</feature>
<dbReference type="PANTHER" id="PTHR30290:SF10">
    <property type="entry name" value="PERIPLASMIC OLIGOPEPTIDE-BINDING PROTEIN-RELATED"/>
    <property type="match status" value="1"/>
</dbReference>
<dbReference type="RefSeq" id="WP_262683584.1">
    <property type="nucleotide sequence ID" value="NZ_JAOQIO010000022.1"/>
</dbReference>
<dbReference type="Gene3D" id="3.90.76.10">
    <property type="entry name" value="Dipeptide-binding Protein, Domain 1"/>
    <property type="match status" value="1"/>
</dbReference>
<dbReference type="PIRSF" id="PIRSF002741">
    <property type="entry name" value="MppA"/>
    <property type="match status" value="1"/>
</dbReference>
<organism evidence="7 8">
    <name type="scientific">Paenibacillus baimaensis</name>
    <dbReference type="NCBI Taxonomy" id="2982185"/>
    <lineage>
        <taxon>Bacteria</taxon>
        <taxon>Bacillati</taxon>
        <taxon>Bacillota</taxon>
        <taxon>Bacilli</taxon>
        <taxon>Bacillales</taxon>
        <taxon>Paenibacillaceae</taxon>
        <taxon>Paenibacillus</taxon>
    </lineage>
</organism>
<dbReference type="SUPFAM" id="SSF53850">
    <property type="entry name" value="Periplasmic binding protein-like II"/>
    <property type="match status" value="1"/>
</dbReference>
<dbReference type="EMBL" id="JAOQIO010000022">
    <property type="protein sequence ID" value="MCU6792191.1"/>
    <property type="molecule type" value="Genomic_DNA"/>
</dbReference>
<comment type="similarity">
    <text evidence="2">Belongs to the bacterial solute-binding protein 5 family.</text>
</comment>
<dbReference type="CDD" id="cd08512">
    <property type="entry name" value="PBP2_NikA_DppA_OppA_like_7"/>
    <property type="match status" value="1"/>
</dbReference>
<proteinExistence type="inferred from homology"/>
<reference evidence="7 8" key="1">
    <citation type="submission" date="2022-09" db="EMBL/GenBank/DDBJ databases">
        <authorList>
            <person name="Han X.L."/>
            <person name="Wang Q."/>
            <person name="Lu T."/>
        </authorList>
    </citation>
    <scope>NUCLEOTIDE SEQUENCE [LARGE SCALE GENOMIC DNA]</scope>
    <source>
        <strain evidence="7 8">WQ 127069</strain>
    </source>
</reference>
<keyword evidence="3" id="KW-0813">Transport</keyword>
<keyword evidence="8" id="KW-1185">Reference proteome</keyword>